<protein>
    <recommendedName>
        <fullName evidence="5">Secreted protein</fullName>
    </recommendedName>
</protein>
<feature type="chain" id="PRO_5043696360" description="Secreted protein" evidence="2">
    <location>
        <begin position="16"/>
        <end position="118"/>
    </location>
</feature>
<dbReference type="EMBL" id="OZ034817">
    <property type="protein sequence ID" value="CAL1384218.1"/>
    <property type="molecule type" value="Genomic_DNA"/>
</dbReference>
<organism evidence="3 4">
    <name type="scientific">Linum trigynum</name>
    <dbReference type="NCBI Taxonomy" id="586398"/>
    <lineage>
        <taxon>Eukaryota</taxon>
        <taxon>Viridiplantae</taxon>
        <taxon>Streptophyta</taxon>
        <taxon>Embryophyta</taxon>
        <taxon>Tracheophyta</taxon>
        <taxon>Spermatophyta</taxon>
        <taxon>Magnoliopsida</taxon>
        <taxon>eudicotyledons</taxon>
        <taxon>Gunneridae</taxon>
        <taxon>Pentapetalae</taxon>
        <taxon>rosids</taxon>
        <taxon>fabids</taxon>
        <taxon>Malpighiales</taxon>
        <taxon>Linaceae</taxon>
        <taxon>Linum</taxon>
    </lineage>
</organism>
<keyword evidence="2" id="KW-0732">Signal</keyword>
<evidence type="ECO:0000256" key="2">
    <source>
        <dbReference type="SAM" id="SignalP"/>
    </source>
</evidence>
<proteinExistence type="predicted"/>
<sequence length="118" mass="12630">MLHLLQLLVMTTIRGLIVWGGITVPTPNPSGRSSTTTMAAPPSPPSTGRPRPSSEPSSLFLSTPPHTLPYRHSDCVRNRFVSRGASPDDSMGRGSSGKRSKLESSTTGKKITSWNEVS</sequence>
<evidence type="ECO:0000256" key="1">
    <source>
        <dbReference type="SAM" id="MobiDB-lite"/>
    </source>
</evidence>
<dbReference type="Proteomes" id="UP001497516">
    <property type="component" value="Chromosome 4"/>
</dbReference>
<name>A0AAV2EF45_9ROSI</name>
<evidence type="ECO:0008006" key="5">
    <source>
        <dbReference type="Google" id="ProtNLM"/>
    </source>
</evidence>
<feature type="compositionally biased region" description="Polar residues" evidence="1">
    <location>
        <begin position="106"/>
        <end position="118"/>
    </location>
</feature>
<feature type="signal peptide" evidence="2">
    <location>
        <begin position="1"/>
        <end position="15"/>
    </location>
</feature>
<feature type="region of interest" description="Disordered" evidence="1">
    <location>
        <begin position="21"/>
        <end position="118"/>
    </location>
</feature>
<accession>A0AAV2EF45</accession>
<evidence type="ECO:0000313" key="3">
    <source>
        <dbReference type="EMBL" id="CAL1384218.1"/>
    </source>
</evidence>
<dbReference type="AlphaFoldDB" id="A0AAV2EF45"/>
<keyword evidence="4" id="KW-1185">Reference proteome</keyword>
<reference evidence="3 4" key="1">
    <citation type="submission" date="2024-04" db="EMBL/GenBank/DDBJ databases">
        <authorList>
            <person name="Fracassetti M."/>
        </authorList>
    </citation>
    <scope>NUCLEOTIDE SEQUENCE [LARGE SCALE GENOMIC DNA]</scope>
</reference>
<gene>
    <name evidence="3" type="ORF">LTRI10_LOCUS25442</name>
</gene>
<evidence type="ECO:0000313" key="4">
    <source>
        <dbReference type="Proteomes" id="UP001497516"/>
    </source>
</evidence>
<feature type="compositionally biased region" description="Low complexity" evidence="1">
    <location>
        <begin position="48"/>
        <end position="65"/>
    </location>
</feature>